<evidence type="ECO:0000313" key="2">
    <source>
        <dbReference type="Proteomes" id="UP000092445"/>
    </source>
</evidence>
<accession>A0A1B0AFP0</accession>
<reference evidence="2" key="1">
    <citation type="submission" date="2014-03" db="EMBL/GenBank/DDBJ databases">
        <authorList>
            <person name="Aksoy S."/>
            <person name="Warren W."/>
            <person name="Wilson R.K."/>
        </authorList>
    </citation>
    <scope>NUCLEOTIDE SEQUENCE [LARGE SCALE GENOMIC DNA]</scope>
    <source>
        <strain evidence="2">IAEA</strain>
    </source>
</reference>
<dbReference type="Proteomes" id="UP000092445">
    <property type="component" value="Unassembled WGS sequence"/>
</dbReference>
<protein>
    <submittedName>
        <fullName evidence="1">Uncharacterized protein</fullName>
    </submittedName>
</protein>
<dbReference type="EnsemblMetazoa" id="GPAI044192-RA">
    <property type="protein sequence ID" value="GPAI044192-PA"/>
    <property type="gene ID" value="GPAI044192"/>
</dbReference>
<evidence type="ECO:0000313" key="1">
    <source>
        <dbReference type="EnsemblMetazoa" id="GPAI044192-PA"/>
    </source>
</evidence>
<keyword evidence="2" id="KW-1185">Reference proteome</keyword>
<reference evidence="1" key="2">
    <citation type="submission" date="2020-05" db="UniProtKB">
        <authorList>
            <consortium name="EnsemblMetazoa"/>
        </authorList>
    </citation>
    <scope>IDENTIFICATION</scope>
    <source>
        <strain evidence="1">IAEA</strain>
    </source>
</reference>
<dbReference type="STRING" id="7398.A0A1B0AFP0"/>
<dbReference type="VEuPathDB" id="VectorBase:GPAI044192"/>
<sequence length="116" mass="13143">MNLKRPLLSVKDTILISFCGILGLYRKTKSDHVPKEYDSLTPMFGYGNGSKRYDTELVMLYDYKTQDPDDLSAKRGDWIYANLNNFQCLIVFGSNVYVTTTKLTAATSLRVDSQLA</sequence>
<proteinExistence type="predicted"/>
<dbReference type="CDD" id="cd00174">
    <property type="entry name" value="SH3"/>
    <property type="match status" value="1"/>
</dbReference>
<organism evidence="1 2">
    <name type="scientific">Glossina pallidipes</name>
    <name type="common">Tsetse fly</name>
    <dbReference type="NCBI Taxonomy" id="7398"/>
    <lineage>
        <taxon>Eukaryota</taxon>
        <taxon>Metazoa</taxon>
        <taxon>Ecdysozoa</taxon>
        <taxon>Arthropoda</taxon>
        <taxon>Hexapoda</taxon>
        <taxon>Insecta</taxon>
        <taxon>Pterygota</taxon>
        <taxon>Neoptera</taxon>
        <taxon>Endopterygota</taxon>
        <taxon>Diptera</taxon>
        <taxon>Brachycera</taxon>
        <taxon>Muscomorpha</taxon>
        <taxon>Hippoboscoidea</taxon>
        <taxon>Glossinidae</taxon>
        <taxon>Glossina</taxon>
    </lineage>
</organism>
<dbReference type="InterPro" id="IPR036028">
    <property type="entry name" value="SH3-like_dom_sf"/>
</dbReference>
<dbReference type="AlphaFoldDB" id="A0A1B0AFP0"/>
<name>A0A1B0AFP0_GLOPL</name>
<dbReference type="SUPFAM" id="SSF50044">
    <property type="entry name" value="SH3-domain"/>
    <property type="match status" value="1"/>
</dbReference>